<dbReference type="InterPro" id="IPR036986">
    <property type="entry name" value="S4_RNA-bd_sf"/>
</dbReference>
<evidence type="ECO:0000256" key="4">
    <source>
        <dbReference type="ARBA" id="ARBA00022598"/>
    </source>
</evidence>
<keyword evidence="7" id="KW-0694">RNA-binding</keyword>
<keyword evidence="6" id="KW-0067">ATP-binding</keyword>
<evidence type="ECO:0000256" key="8">
    <source>
        <dbReference type="ARBA" id="ARBA00022917"/>
    </source>
</evidence>
<dbReference type="Gene3D" id="3.10.290.10">
    <property type="entry name" value="RNA-binding S4 domain"/>
    <property type="match status" value="1"/>
</dbReference>
<keyword evidence="8" id="KW-0648">Protein biosynthesis</keyword>
<comment type="subunit">
    <text evidence="1">Homodimer.</text>
</comment>
<evidence type="ECO:0000256" key="3">
    <source>
        <dbReference type="ARBA" id="ARBA00022490"/>
    </source>
</evidence>
<dbReference type="InterPro" id="IPR014729">
    <property type="entry name" value="Rossmann-like_a/b/a_fold"/>
</dbReference>
<evidence type="ECO:0000256" key="1">
    <source>
        <dbReference type="ARBA" id="ARBA00011738"/>
    </source>
</evidence>
<keyword evidence="4" id="KW-0436">Ligase</keyword>
<dbReference type="SUPFAM" id="SSF52374">
    <property type="entry name" value="Nucleotidylyl transferase"/>
    <property type="match status" value="1"/>
</dbReference>
<dbReference type="SUPFAM" id="SSF55174">
    <property type="entry name" value="Alpha-L RNA-binding motif"/>
    <property type="match status" value="1"/>
</dbReference>
<evidence type="ECO:0000256" key="11">
    <source>
        <dbReference type="ARBA" id="ARBA00048248"/>
    </source>
</evidence>
<organism evidence="12">
    <name type="scientific">freshwater metagenome</name>
    <dbReference type="NCBI Taxonomy" id="449393"/>
    <lineage>
        <taxon>unclassified sequences</taxon>
        <taxon>metagenomes</taxon>
        <taxon>ecological metagenomes</taxon>
    </lineage>
</organism>
<dbReference type="NCBIfam" id="TIGR00234">
    <property type="entry name" value="tyrS"/>
    <property type="match status" value="1"/>
</dbReference>
<evidence type="ECO:0000256" key="6">
    <source>
        <dbReference type="ARBA" id="ARBA00022840"/>
    </source>
</evidence>
<dbReference type="InterPro" id="IPR024088">
    <property type="entry name" value="Tyr-tRNA-ligase_bac-type"/>
</dbReference>
<dbReference type="Gene3D" id="3.40.50.620">
    <property type="entry name" value="HUPs"/>
    <property type="match status" value="1"/>
</dbReference>
<dbReference type="EMBL" id="CAFBPQ010000081">
    <property type="protein sequence ID" value="CAB5032677.1"/>
    <property type="molecule type" value="Genomic_DNA"/>
</dbReference>
<proteinExistence type="inferred from homology"/>
<evidence type="ECO:0000256" key="10">
    <source>
        <dbReference type="ARBA" id="ARBA00033323"/>
    </source>
</evidence>
<dbReference type="InterPro" id="IPR002305">
    <property type="entry name" value="aa-tRNA-synth_Ic"/>
</dbReference>
<evidence type="ECO:0000256" key="5">
    <source>
        <dbReference type="ARBA" id="ARBA00022741"/>
    </source>
</evidence>
<keyword evidence="5" id="KW-0547">Nucleotide-binding</keyword>
<dbReference type="EC" id="6.1.1.1" evidence="2"/>
<dbReference type="Gene3D" id="1.10.240.10">
    <property type="entry name" value="Tyrosyl-Transfer RNA Synthetase"/>
    <property type="match status" value="1"/>
</dbReference>
<evidence type="ECO:0000313" key="12">
    <source>
        <dbReference type="EMBL" id="CAB5032677.1"/>
    </source>
</evidence>
<dbReference type="GO" id="GO:0003723">
    <property type="term" value="F:RNA binding"/>
    <property type="evidence" value="ECO:0007669"/>
    <property type="project" value="UniProtKB-KW"/>
</dbReference>
<dbReference type="AlphaFoldDB" id="A0A6J7RUY1"/>
<dbReference type="InterPro" id="IPR024108">
    <property type="entry name" value="Tyr-tRNA-ligase_bac_2"/>
</dbReference>
<dbReference type="GO" id="GO:0004831">
    <property type="term" value="F:tyrosine-tRNA ligase activity"/>
    <property type="evidence" value="ECO:0007669"/>
    <property type="project" value="UniProtKB-EC"/>
</dbReference>
<dbReference type="Pfam" id="PF00579">
    <property type="entry name" value="tRNA-synt_1b"/>
    <property type="match status" value="1"/>
</dbReference>
<name>A0A6J7RUY1_9ZZZZ</name>
<dbReference type="GO" id="GO:0005829">
    <property type="term" value="C:cytosol"/>
    <property type="evidence" value="ECO:0007669"/>
    <property type="project" value="TreeGrafter"/>
</dbReference>
<dbReference type="GO" id="GO:0006437">
    <property type="term" value="P:tyrosyl-tRNA aminoacylation"/>
    <property type="evidence" value="ECO:0007669"/>
    <property type="project" value="InterPro"/>
</dbReference>
<keyword evidence="9" id="KW-0030">Aminoacyl-tRNA synthetase</keyword>
<dbReference type="HAMAP" id="MF_02007">
    <property type="entry name" value="Tyr_tRNA_synth_type2"/>
    <property type="match status" value="1"/>
</dbReference>
<dbReference type="PROSITE" id="PS50889">
    <property type="entry name" value="S4"/>
    <property type="match status" value="1"/>
</dbReference>
<dbReference type="PRINTS" id="PR01040">
    <property type="entry name" value="TRNASYNTHTYR"/>
</dbReference>
<dbReference type="PANTHER" id="PTHR11766">
    <property type="entry name" value="TYROSYL-TRNA SYNTHETASE"/>
    <property type="match status" value="1"/>
</dbReference>
<sequence>MATIDEQIKILTAGAQDVVRIEDLTKKLEANRPLRVKLGVDPTASDIHLGFAVVLSKLRQFQDLGHTAVLIIGDFTAMLGDPSGRSATRPQLEKEEVDAYAATYVEQAERILDPKRLEIRRNSEWLGKMGIDDILRLTARTTVAQMIERDDFSRRYQSGEPISLMEFLYPLLQGWDSVVVESDVELGGTDQLFNNLVGRTLQQQVGQSAQVVMTMPLLVGTDGEQKMSKSLGNFIGITEAPEVMFGKIMSIPDESMAQYFSLTTRWHPDQVAQVNADIVSGEMTPVAAKRLLARTVVDLYHGSGEAAEAEFDSVFKSHDQPADIPEHELDFSSARDQKLSLAEVLNQAGLAKSNREGRRLIEQGGVRWEGESVSEAEAAFSAAELDGTVLQVGRRRWVRLVSPD</sequence>
<dbReference type="GO" id="GO:0005524">
    <property type="term" value="F:ATP binding"/>
    <property type="evidence" value="ECO:0007669"/>
    <property type="project" value="UniProtKB-KW"/>
</dbReference>
<protein>
    <recommendedName>
        <fullName evidence="2">tyrosine--tRNA ligase</fullName>
        <ecNumber evidence="2">6.1.1.1</ecNumber>
    </recommendedName>
    <alternativeName>
        <fullName evidence="10">Tyrosyl-tRNA synthetase</fullName>
    </alternativeName>
</protein>
<evidence type="ECO:0000256" key="9">
    <source>
        <dbReference type="ARBA" id="ARBA00023146"/>
    </source>
</evidence>
<evidence type="ECO:0000256" key="2">
    <source>
        <dbReference type="ARBA" id="ARBA00013160"/>
    </source>
</evidence>
<gene>
    <name evidence="12" type="ORF">UFOPK4121_01561</name>
</gene>
<dbReference type="InterPro" id="IPR002307">
    <property type="entry name" value="Tyr-tRNA-ligase"/>
</dbReference>
<comment type="catalytic activity">
    <reaction evidence="11">
        <text>tRNA(Tyr) + L-tyrosine + ATP = L-tyrosyl-tRNA(Tyr) + AMP + diphosphate + H(+)</text>
        <dbReference type="Rhea" id="RHEA:10220"/>
        <dbReference type="Rhea" id="RHEA-COMP:9706"/>
        <dbReference type="Rhea" id="RHEA-COMP:9707"/>
        <dbReference type="ChEBI" id="CHEBI:15378"/>
        <dbReference type="ChEBI" id="CHEBI:30616"/>
        <dbReference type="ChEBI" id="CHEBI:33019"/>
        <dbReference type="ChEBI" id="CHEBI:58315"/>
        <dbReference type="ChEBI" id="CHEBI:78442"/>
        <dbReference type="ChEBI" id="CHEBI:78536"/>
        <dbReference type="ChEBI" id="CHEBI:456215"/>
        <dbReference type="EC" id="6.1.1.1"/>
    </reaction>
</comment>
<dbReference type="FunFam" id="3.40.50.620:FF:000061">
    <property type="entry name" value="Tyrosine--tRNA ligase"/>
    <property type="match status" value="1"/>
</dbReference>
<reference evidence="12" key="1">
    <citation type="submission" date="2020-05" db="EMBL/GenBank/DDBJ databases">
        <authorList>
            <person name="Chiriac C."/>
            <person name="Salcher M."/>
            <person name="Ghai R."/>
            <person name="Kavagutti S V."/>
        </authorList>
    </citation>
    <scope>NUCLEOTIDE SEQUENCE</scope>
</reference>
<dbReference type="CDD" id="cd00805">
    <property type="entry name" value="TyrRS_core"/>
    <property type="match status" value="1"/>
</dbReference>
<accession>A0A6J7RUY1</accession>
<keyword evidence="3" id="KW-0963">Cytoplasm</keyword>
<evidence type="ECO:0000256" key="7">
    <source>
        <dbReference type="ARBA" id="ARBA00022884"/>
    </source>
</evidence>
<dbReference type="PANTHER" id="PTHR11766:SF1">
    <property type="entry name" value="TYROSINE--TRNA LIGASE"/>
    <property type="match status" value="1"/>
</dbReference>